<protein>
    <submittedName>
        <fullName evidence="9">TonB-linked SusC/RagA family outer membrane protein</fullName>
    </submittedName>
</protein>
<evidence type="ECO:0000256" key="3">
    <source>
        <dbReference type="ARBA" id="ARBA00022452"/>
    </source>
</evidence>
<sequence>MKRRSTLIMVLFLFLCNLAFSQTRLIKGRVTDNADQTLIGVSITLKGSKGGTVSDASGNFQLNAKAGDILVFTYIGFARKEVPVSDSQQYEVKLSPSDNMLNEAVVIGYQTITRKSVTTAVSSVSTKDIAPTTTSNVADALQGKVPGLQVFQGGGVPGAQPKLLIRGFATITGSSDPLIVVDGVITSFGSLNDINPSDIDKVDVLKDAAATAIYGSRGGEGVLLITTKRGKDKVQINFNGTSGMSHWVNPNLAQTDEYVSFYKQIYANNNQTLPPAGAVTNINTDWWKASVKNAYTHNYNVSASGAKNGLSFYGSAGYFDQTTNFNAQRSTGDYRKITTRFNIDYQISKAFKIGVNLAPRFETYGDGGGTGLFNVMSIAPNVAVTKSVAQTQSDVDAYASSNPSWSFTAYNPQYSQFTRSNFNNINNPVAAMARDFNNSKQFGTQGSAYLEINPIKGLTFKTSLSGFYNSLNQTNYNPKYFIDPQDRNDKSGVSQNTIVNYRWQIDNTLNYIGAIGKHHYNILVGQSADNYTYNNTYVFRQDIPYDAEPYRYISAGATLADGSGTHQPGAGPFGKMNSYFSRVSYDFNETYYLTGSFRADGSSLLSPKNRWGYFPTVSGAYVISNESFMKDLKWLNYLKLRASYGRVGGNLPGAPGAYESTLGLSDYINGDRSRIYGYVPANVPDPDIKWETTQDVTIGLDADFFNSKLSVSADKYWRTPKDMLLYLPVQPSLGYPQGYIPTIYTNVGSIRTSGYELAINYKDNIGKLSYGIGLTLQHFISRAVDLKGQILYDEISNDVFQSTRRTKTAAGDILGGYYGYQVLGVFQTAQDVQNYKGPDGSVLQPNARPGDFMYKNVNGDNKIDLNDRTSIGNPYPKISTGLTLQAAYQGFDIRAEFYGSFGNKIADDYLVRMNPIYNYNFISGNEKKFWNGPGSTNSYPILSLSDPNGNFSNNSSFFIKDGSYVRNKLLQLGYTVPTKALRGVAKVRVYISAQNLFTITKYDGLNPEVPFGGVLRYGIDNGQNPIPKFFNIGFNANF</sequence>
<evidence type="ECO:0000259" key="8">
    <source>
        <dbReference type="Pfam" id="PF07715"/>
    </source>
</evidence>
<keyword evidence="4 7" id="KW-0812">Transmembrane</keyword>
<feature type="domain" description="TonB-dependent receptor plug" evidence="8">
    <location>
        <begin position="115"/>
        <end position="222"/>
    </location>
</feature>
<dbReference type="SUPFAM" id="SSF56935">
    <property type="entry name" value="Porins"/>
    <property type="match status" value="1"/>
</dbReference>
<dbReference type="Gene3D" id="2.60.40.1120">
    <property type="entry name" value="Carboxypeptidase-like, regulatory domain"/>
    <property type="match status" value="1"/>
</dbReference>
<dbReference type="InterPro" id="IPR039426">
    <property type="entry name" value="TonB-dep_rcpt-like"/>
</dbReference>
<dbReference type="AlphaFoldDB" id="A0A495IWR3"/>
<dbReference type="Gene3D" id="2.40.170.20">
    <property type="entry name" value="TonB-dependent receptor, beta-barrel domain"/>
    <property type="match status" value="1"/>
</dbReference>
<dbReference type="Pfam" id="PF13715">
    <property type="entry name" value="CarbopepD_reg_2"/>
    <property type="match status" value="1"/>
</dbReference>
<evidence type="ECO:0000256" key="6">
    <source>
        <dbReference type="ARBA" id="ARBA00023237"/>
    </source>
</evidence>
<evidence type="ECO:0000256" key="4">
    <source>
        <dbReference type="ARBA" id="ARBA00022692"/>
    </source>
</evidence>
<dbReference type="InterPro" id="IPR036942">
    <property type="entry name" value="Beta-barrel_TonB_sf"/>
</dbReference>
<dbReference type="Gene3D" id="2.170.130.10">
    <property type="entry name" value="TonB-dependent receptor, plug domain"/>
    <property type="match status" value="1"/>
</dbReference>
<dbReference type="EMBL" id="RBKU01000001">
    <property type="protein sequence ID" value="RKR80468.1"/>
    <property type="molecule type" value="Genomic_DNA"/>
</dbReference>
<proteinExistence type="inferred from homology"/>
<dbReference type="NCBIfam" id="TIGR04056">
    <property type="entry name" value="OMP_RagA_SusC"/>
    <property type="match status" value="1"/>
</dbReference>
<dbReference type="RefSeq" id="WP_121196250.1">
    <property type="nucleotide sequence ID" value="NZ_RBKU01000001.1"/>
</dbReference>
<dbReference type="SUPFAM" id="SSF49464">
    <property type="entry name" value="Carboxypeptidase regulatory domain-like"/>
    <property type="match status" value="1"/>
</dbReference>
<evidence type="ECO:0000256" key="5">
    <source>
        <dbReference type="ARBA" id="ARBA00023136"/>
    </source>
</evidence>
<organism evidence="9 10">
    <name type="scientific">Mucilaginibacter gracilis</name>
    <dbReference type="NCBI Taxonomy" id="423350"/>
    <lineage>
        <taxon>Bacteria</taxon>
        <taxon>Pseudomonadati</taxon>
        <taxon>Bacteroidota</taxon>
        <taxon>Sphingobacteriia</taxon>
        <taxon>Sphingobacteriales</taxon>
        <taxon>Sphingobacteriaceae</taxon>
        <taxon>Mucilaginibacter</taxon>
    </lineage>
</organism>
<keyword evidence="5 7" id="KW-0472">Membrane</keyword>
<evidence type="ECO:0000256" key="7">
    <source>
        <dbReference type="PROSITE-ProRule" id="PRU01360"/>
    </source>
</evidence>
<dbReference type="InterPro" id="IPR008969">
    <property type="entry name" value="CarboxyPept-like_regulatory"/>
</dbReference>
<dbReference type="GO" id="GO:0009279">
    <property type="term" value="C:cell outer membrane"/>
    <property type="evidence" value="ECO:0007669"/>
    <property type="project" value="UniProtKB-SubCell"/>
</dbReference>
<gene>
    <name evidence="9" type="ORF">BDD43_0584</name>
</gene>
<accession>A0A495IWR3</accession>
<dbReference type="InterPro" id="IPR023997">
    <property type="entry name" value="TonB-dep_OMP_SusC/RagA_CS"/>
</dbReference>
<evidence type="ECO:0000256" key="2">
    <source>
        <dbReference type="ARBA" id="ARBA00022448"/>
    </source>
</evidence>
<keyword evidence="3 7" id="KW-1134">Transmembrane beta strand</keyword>
<dbReference type="InterPro" id="IPR023996">
    <property type="entry name" value="TonB-dep_OMP_SusC/RagA"/>
</dbReference>
<reference evidence="9 10" key="1">
    <citation type="submission" date="2018-10" db="EMBL/GenBank/DDBJ databases">
        <title>Genomic Encyclopedia of Archaeal and Bacterial Type Strains, Phase II (KMG-II): from individual species to whole genera.</title>
        <authorList>
            <person name="Goeker M."/>
        </authorList>
    </citation>
    <scope>NUCLEOTIDE SEQUENCE [LARGE SCALE GENOMIC DNA]</scope>
    <source>
        <strain evidence="9 10">DSM 18602</strain>
    </source>
</reference>
<keyword evidence="2 7" id="KW-0813">Transport</keyword>
<dbReference type="PROSITE" id="PS52016">
    <property type="entry name" value="TONB_DEPENDENT_REC_3"/>
    <property type="match status" value="1"/>
</dbReference>
<comment type="caution">
    <text evidence="9">The sequence shown here is derived from an EMBL/GenBank/DDBJ whole genome shotgun (WGS) entry which is preliminary data.</text>
</comment>
<dbReference type="Pfam" id="PF07715">
    <property type="entry name" value="Plug"/>
    <property type="match status" value="1"/>
</dbReference>
<comment type="similarity">
    <text evidence="7">Belongs to the TonB-dependent receptor family.</text>
</comment>
<dbReference type="Proteomes" id="UP000268007">
    <property type="component" value="Unassembled WGS sequence"/>
</dbReference>
<evidence type="ECO:0000313" key="9">
    <source>
        <dbReference type="EMBL" id="RKR80468.1"/>
    </source>
</evidence>
<dbReference type="OrthoDB" id="9768177at2"/>
<dbReference type="NCBIfam" id="TIGR04057">
    <property type="entry name" value="SusC_RagA_signa"/>
    <property type="match status" value="1"/>
</dbReference>
<evidence type="ECO:0000256" key="1">
    <source>
        <dbReference type="ARBA" id="ARBA00004571"/>
    </source>
</evidence>
<dbReference type="InterPro" id="IPR012910">
    <property type="entry name" value="Plug_dom"/>
</dbReference>
<keyword evidence="10" id="KW-1185">Reference proteome</keyword>
<evidence type="ECO:0000313" key="10">
    <source>
        <dbReference type="Proteomes" id="UP000268007"/>
    </source>
</evidence>
<keyword evidence="6 7" id="KW-0998">Cell outer membrane</keyword>
<comment type="subcellular location">
    <subcellularLocation>
        <location evidence="1 7">Cell outer membrane</location>
        <topology evidence="1 7">Multi-pass membrane protein</topology>
    </subcellularLocation>
</comment>
<name>A0A495IWR3_9SPHI</name>
<dbReference type="InterPro" id="IPR037066">
    <property type="entry name" value="Plug_dom_sf"/>
</dbReference>